<evidence type="ECO:0000313" key="1">
    <source>
        <dbReference type="EMBL" id="PHQ31884.1"/>
    </source>
</evidence>
<dbReference type="AlphaFoldDB" id="A0A2G1VYM7"/>
<reference evidence="1 2" key="1">
    <citation type="submission" date="2017-06" db="EMBL/GenBank/DDBJ databases">
        <title>Description of Rhodopirellula bahusiensis sp. nov.</title>
        <authorList>
            <person name="Kizina J."/>
            <person name="Harder J."/>
        </authorList>
    </citation>
    <scope>NUCLEOTIDE SEQUENCE [LARGE SCALE GENOMIC DNA]</scope>
    <source>
        <strain evidence="1 2">SWK21</strain>
    </source>
</reference>
<name>A0A2G1VYM7_9BACT</name>
<evidence type="ECO:0000313" key="2">
    <source>
        <dbReference type="Proteomes" id="UP000225740"/>
    </source>
</evidence>
<dbReference type="Proteomes" id="UP000225740">
    <property type="component" value="Unassembled WGS sequence"/>
</dbReference>
<proteinExistence type="predicted"/>
<protein>
    <submittedName>
        <fullName evidence="1">Uncharacterized protein</fullName>
    </submittedName>
</protein>
<organism evidence="1 2">
    <name type="scientific">Rhodopirellula bahusiensis</name>
    <dbReference type="NCBI Taxonomy" id="2014065"/>
    <lineage>
        <taxon>Bacteria</taxon>
        <taxon>Pseudomonadati</taxon>
        <taxon>Planctomycetota</taxon>
        <taxon>Planctomycetia</taxon>
        <taxon>Pirellulales</taxon>
        <taxon>Pirellulaceae</taxon>
        <taxon>Rhodopirellula</taxon>
    </lineage>
</organism>
<gene>
    <name evidence="1" type="ORF">CEE69_28880</name>
</gene>
<sequence length="138" mass="14797">MRTTQGTLTREFLSKPLRRSAIKIVLRGEQPIGCHIPIDIRIRMRSRKDSAMNTEQTPHEKQPTPCCSPLAITELRTVNQSQPTTNDNSKPWFSGGGIWLGALSGTGAIVGGITCCGFPLLSGLLASVGIGSGVPLRD</sequence>
<accession>A0A2G1VYM7</accession>
<keyword evidence="2" id="KW-1185">Reference proteome</keyword>
<dbReference type="EMBL" id="NIZW01000037">
    <property type="protein sequence ID" value="PHQ31884.1"/>
    <property type="molecule type" value="Genomic_DNA"/>
</dbReference>
<comment type="caution">
    <text evidence="1">The sequence shown here is derived from an EMBL/GenBank/DDBJ whole genome shotgun (WGS) entry which is preliminary data.</text>
</comment>